<reference evidence="9 10" key="1">
    <citation type="submission" date="2023-10" db="EMBL/GenBank/DDBJ databases">
        <title>Description of Microbulbifer bruguierae sp. nov., isolated from the sediments of mangrove plant Bruguiera sexangula and comparative genomic analyses of the genus Microbulbifer.</title>
        <authorList>
            <person name="Long M."/>
        </authorList>
    </citation>
    <scope>NUCLEOTIDE SEQUENCE [LARGE SCALE GENOMIC DNA]</scope>
    <source>
        <strain evidence="9 10">SPO729</strain>
    </source>
</reference>
<dbReference type="RefSeq" id="WP_318953439.1">
    <property type="nucleotide sequence ID" value="NZ_CP137555.1"/>
</dbReference>
<keyword evidence="5 9" id="KW-0067">ATP-binding</keyword>
<keyword evidence="2" id="KW-0813">Transport</keyword>
<evidence type="ECO:0000256" key="1">
    <source>
        <dbReference type="ARBA" id="ARBA00004417"/>
    </source>
</evidence>
<keyword evidence="4" id="KW-0547">Nucleotide-binding</keyword>
<evidence type="ECO:0000256" key="6">
    <source>
        <dbReference type="ARBA" id="ARBA00022967"/>
    </source>
</evidence>
<evidence type="ECO:0000256" key="2">
    <source>
        <dbReference type="ARBA" id="ARBA00022448"/>
    </source>
</evidence>
<evidence type="ECO:0000256" key="4">
    <source>
        <dbReference type="ARBA" id="ARBA00022741"/>
    </source>
</evidence>
<keyword evidence="10" id="KW-1185">Reference proteome</keyword>
<dbReference type="PROSITE" id="PS00211">
    <property type="entry name" value="ABC_TRANSPORTER_1"/>
    <property type="match status" value="1"/>
</dbReference>
<comment type="subcellular location">
    <subcellularLocation>
        <location evidence="1">Cell inner membrane</location>
        <topology evidence="1">Peripheral membrane protein</topology>
    </subcellularLocation>
</comment>
<proteinExistence type="predicted"/>
<evidence type="ECO:0000256" key="3">
    <source>
        <dbReference type="ARBA" id="ARBA00022475"/>
    </source>
</evidence>
<evidence type="ECO:0000259" key="8">
    <source>
        <dbReference type="PROSITE" id="PS50893"/>
    </source>
</evidence>
<accession>A0AAU0MYQ5</accession>
<dbReference type="GO" id="GO:0016887">
    <property type="term" value="F:ATP hydrolysis activity"/>
    <property type="evidence" value="ECO:0007669"/>
    <property type="project" value="InterPro"/>
</dbReference>
<keyword evidence="7" id="KW-0472">Membrane</keyword>
<dbReference type="SMART" id="SM00382">
    <property type="entry name" value="AAA"/>
    <property type="match status" value="1"/>
</dbReference>
<dbReference type="AlphaFoldDB" id="A0AAU0MYQ5"/>
<dbReference type="SUPFAM" id="SSF52540">
    <property type="entry name" value="P-loop containing nucleoside triphosphate hydrolases"/>
    <property type="match status" value="1"/>
</dbReference>
<evidence type="ECO:0000313" key="10">
    <source>
        <dbReference type="Proteomes" id="UP001302477"/>
    </source>
</evidence>
<dbReference type="PANTHER" id="PTHR43166">
    <property type="entry name" value="AMINO ACID IMPORT ATP-BINDING PROTEIN"/>
    <property type="match status" value="1"/>
</dbReference>
<dbReference type="PROSITE" id="PS50893">
    <property type="entry name" value="ABC_TRANSPORTER_2"/>
    <property type="match status" value="1"/>
</dbReference>
<dbReference type="Pfam" id="PF00005">
    <property type="entry name" value="ABC_tran"/>
    <property type="match status" value="1"/>
</dbReference>
<protein>
    <submittedName>
        <fullName evidence="9">ATP-binding cassette domain-containing protein</fullName>
    </submittedName>
</protein>
<feature type="domain" description="ABC transporter" evidence="8">
    <location>
        <begin position="1"/>
        <end position="243"/>
    </location>
</feature>
<evidence type="ECO:0000313" key="9">
    <source>
        <dbReference type="EMBL" id="WOX04964.1"/>
    </source>
</evidence>
<dbReference type="KEGG" id="mpaf:R5R33_14635"/>
<dbReference type="GO" id="GO:0005886">
    <property type="term" value="C:plasma membrane"/>
    <property type="evidence" value="ECO:0007669"/>
    <property type="project" value="UniProtKB-SubCell"/>
</dbReference>
<gene>
    <name evidence="9" type="ORF">R5R33_14635</name>
</gene>
<dbReference type="InterPro" id="IPR050086">
    <property type="entry name" value="MetN_ABC_transporter-like"/>
</dbReference>
<dbReference type="InterPro" id="IPR027417">
    <property type="entry name" value="P-loop_NTPase"/>
</dbReference>
<dbReference type="Gene3D" id="3.40.50.300">
    <property type="entry name" value="P-loop containing nucleotide triphosphate hydrolases"/>
    <property type="match status" value="1"/>
</dbReference>
<sequence length="263" mass="28991">MRYPTAGKIDHNNGLRDIDLRIEHGERVAVIGSSGAGKSTLLRVLATAQQPSAGEIQLLDAAPWAMNTRARRRLRARIGLIQQSPPLPPRQRVVTAVSAGRIGQWPLWKSLLNFVFPLDIPGVARTLEQLDLAEKIFARCDALSGGQLQRAAIARALYQAPELLLADESVSAMDPVLAEHTLALLNDISQQRNTTLIVSLHNLELALRFFPRVIGLRDGQVMFDKAANDLTSEELKQLYANRQLRSTAELPTSARAAFQIPRC</sequence>
<dbReference type="InterPro" id="IPR003593">
    <property type="entry name" value="AAA+_ATPase"/>
</dbReference>
<dbReference type="InterPro" id="IPR003439">
    <property type="entry name" value="ABC_transporter-like_ATP-bd"/>
</dbReference>
<dbReference type="EMBL" id="CP137555">
    <property type="protein sequence ID" value="WOX04964.1"/>
    <property type="molecule type" value="Genomic_DNA"/>
</dbReference>
<keyword evidence="3" id="KW-1003">Cell membrane</keyword>
<dbReference type="PANTHER" id="PTHR43166:SF6">
    <property type="entry name" value="PHOSPHONATES IMPORT ATP-BINDING PROTEIN PHNC"/>
    <property type="match status" value="1"/>
</dbReference>
<dbReference type="InterPro" id="IPR017871">
    <property type="entry name" value="ABC_transporter-like_CS"/>
</dbReference>
<organism evidence="9 10">
    <name type="scientific">Microbulbifer pacificus</name>
    <dbReference type="NCBI Taxonomy" id="407164"/>
    <lineage>
        <taxon>Bacteria</taxon>
        <taxon>Pseudomonadati</taxon>
        <taxon>Pseudomonadota</taxon>
        <taxon>Gammaproteobacteria</taxon>
        <taxon>Cellvibrionales</taxon>
        <taxon>Microbulbiferaceae</taxon>
        <taxon>Microbulbifer</taxon>
    </lineage>
</organism>
<keyword evidence="6" id="KW-1278">Translocase</keyword>
<evidence type="ECO:0000256" key="7">
    <source>
        <dbReference type="ARBA" id="ARBA00023136"/>
    </source>
</evidence>
<dbReference type="GO" id="GO:0005524">
    <property type="term" value="F:ATP binding"/>
    <property type="evidence" value="ECO:0007669"/>
    <property type="project" value="UniProtKB-KW"/>
</dbReference>
<dbReference type="Proteomes" id="UP001302477">
    <property type="component" value="Chromosome"/>
</dbReference>
<name>A0AAU0MYQ5_9GAMM</name>
<evidence type="ECO:0000256" key="5">
    <source>
        <dbReference type="ARBA" id="ARBA00022840"/>
    </source>
</evidence>